<evidence type="ECO:0000313" key="3">
    <source>
        <dbReference type="Proteomes" id="UP000235786"/>
    </source>
</evidence>
<dbReference type="EMBL" id="KZ613938">
    <property type="protein sequence ID" value="PMD47126.1"/>
    <property type="molecule type" value="Genomic_DNA"/>
</dbReference>
<proteinExistence type="predicted"/>
<dbReference type="Proteomes" id="UP000235786">
    <property type="component" value="Unassembled WGS sequence"/>
</dbReference>
<feature type="domain" description="Heterokaryon incompatibility" evidence="1">
    <location>
        <begin position="9"/>
        <end position="142"/>
    </location>
</feature>
<dbReference type="InterPro" id="IPR010730">
    <property type="entry name" value="HET"/>
</dbReference>
<dbReference type="Pfam" id="PF06985">
    <property type="entry name" value="HET"/>
    <property type="match status" value="1"/>
</dbReference>
<organism evidence="2 3">
    <name type="scientific">Hyaloscypha variabilis (strain UAMH 11265 / GT02V1 / F)</name>
    <name type="common">Meliniomyces variabilis</name>
    <dbReference type="NCBI Taxonomy" id="1149755"/>
    <lineage>
        <taxon>Eukaryota</taxon>
        <taxon>Fungi</taxon>
        <taxon>Dikarya</taxon>
        <taxon>Ascomycota</taxon>
        <taxon>Pezizomycotina</taxon>
        <taxon>Leotiomycetes</taxon>
        <taxon>Helotiales</taxon>
        <taxon>Hyaloscyphaceae</taxon>
        <taxon>Hyaloscypha</taxon>
        <taxon>Hyaloscypha variabilis</taxon>
    </lineage>
</organism>
<dbReference type="STRING" id="1149755.A0A2J6S8P5"/>
<reference evidence="2 3" key="1">
    <citation type="submission" date="2016-04" db="EMBL/GenBank/DDBJ databases">
        <title>A degradative enzymes factory behind the ericoid mycorrhizal symbiosis.</title>
        <authorList>
            <consortium name="DOE Joint Genome Institute"/>
            <person name="Martino E."/>
            <person name="Morin E."/>
            <person name="Grelet G."/>
            <person name="Kuo A."/>
            <person name="Kohler A."/>
            <person name="Daghino S."/>
            <person name="Barry K."/>
            <person name="Choi C."/>
            <person name="Cichocki N."/>
            <person name="Clum A."/>
            <person name="Copeland A."/>
            <person name="Hainaut M."/>
            <person name="Haridas S."/>
            <person name="Labutti K."/>
            <person name="Lindquist E."/>
            <person name="Lipzen A."/>
            <person name="Khouja H.-R."/>
            <person name="Murat C."/>
            <person name="Ohm R."/>
            <person name="Olson A."/>
            <person name="Spatafora J."/>
            <person name="Veneault-Fourrey C."/>
            <person name="Henrissat B."/>
            <person name="Grigoriev I."/>
            <person name="Martin F."/>
            <person name="Perotto S."/>
        </authorList>
    </citation>
    <scope>NUCLEOTIDE SEQUENCE [LARGE SCALE GENOMIC DNA]</scope>
    <source>
        <strain evidence="2 3">F</strain>
    </source>
</reference>
<evidence type="ECO:0000313" key="2">
    <source>
        <dbReference type="EMBL" id="PMD47126.1"/>
    </source>
</evidence>
<accession>A0A2J6S8P5</accession>
<name>A0A2J6S8P5_HYAVF</name>
<dbReference type="AlphaFoldDB" id="A0A2J6S8P5"/>
<dbReference type="OrthoDB" id="47007at2759"/>
<dbReference type="PANTHER" id="PTHR33112">
    <property type="entry name" value="DOMAIN PROTEIN, PUTATIVE-RELATED"/>
    <property type="match status" value="1"/>
</dbReference>
<sequence>MSQMESGITMVLSKTFQDAIIITRSLSVRYLWIDSLCIIQDDEHDWEIESSRMASVHENAYLVISAARASDGSKGCFSNQWGLDNADIPIYEYTMLDGSIVPFYLRIDKQISHHEYDPVLASKKLPDSQRLSLHTRSWALQERILVTRIVHFTGQELVWECRTSNSHAVANSAIDGTMFGAFALSGLATKFQAAGAGNYAAGLWTENIFSDLLWMTNTPVERPPSWLAPSWSWASLQLESNSPISHSVSEEILGRTRALDTRNLVLEPGGRMATTLVDIRCEASGEDPTGRVRPGAFLKISAPIISVALANAPLLGEKGSITKQGALVEFVADAMIYFADLCADGNTLNLFCVFIGTMQDGTAIIPQALVLRKSKGIGGVAATPDSYERVGLMYAVSYLNINKYNNPPQTMLEWFRKAEVKVVKIV</sequence>
<dbReference type="PANTHER" id="PTHR33112:SF16">
    <property type="entry name" value="HETEROKARYON INCOMPATIBILITY DOMAIN-CONTAINING PROTEIN"/>
    <property type="match status" value="1"/>
</dbReference>
<protein>
    <recommendedName>
        <fullName evidence="1">Heterokaryon incompatibility domain-containing protein</fullName>
    </recommendedName>
</protein>
<gene>
    <name evidence="2" type="ORF">L207DRAFT_575925</name>
</gene>
<evidence type="ECO:0000259" key="1">
    <source>
        <dbReference type="Pfam" id="PF06985"/>
    </source>
</evidence>
<keyword evidence="3" id="KW-1185">Reference proteome</keyword>